<reference evidence="2 3" key="1">
    <citation type="submission" date="2024-10" db="EMBL/GenBank/DDBJ databases">
        <title>The Natural Products Discovery Center: Release of the First 8490 Sequenced Strains for Exploring Actinobacteria Biosynthetic Diversity.</title>
        <authorList>
            <person name="Kalkreuter E."/>
            <person name="Kautsar S.A."/>
            <person name="Yang D."/>
            <person name="Bader C.D."/>
            <person name="Teijaro C.N."/>
            <person name="Fluegel L."/>
            <person name="Davis C.M."/>
            <person name="Simpson J.R."/>
            <person name="Lauterbach L."/>
            <person name="Steele A.D."/>
            <person name="Gui C."/>
            <person name="Meng S."/>
            <person name="Li G."/>
            <person name="Viehrig K."/>
            <person name="Ye F."/>
            <person name="Su P."/>
            <person name="Kiefer A.F."/>
            <person name="Nichols A."/>
            <person name="Cepeda A.J."/>
            <person name="Yan W."/>
            <person name="Fan B."/>
            <person name="Jiang Y."/>
            <person name="Adhikari A."/>
            <person name="Zheng C.-J."/>
            <person name="Schuster L."/>
            <person name="Cowan T.M."/>
            <person name="Smanski M.J."/>
            <person name="Chevrette M.G."/>
            <person name="De Carvalho L.P.S."/>
            <person name="Shen B."/>
        </authorList>
    </citation>
    <scope>NUCLEOTIDE SEQUENCE [LARGE SCALE GENOMIC DNA]</scope>
    <source>
        <strain evidence="2 3">NPDC048320</strain>
    </source>
</reference>
<dbReference type="RefSeq" id="WP_392821012.1">
    <property type="nucleotide sequence ID" value="NZ_JBICYV010000015.1"/>
</dbReference>
<keyword evidence="1" id="KW-0812">Transmembrane</keyword>
<gene>
    <name evidence="2" type="ORF">ACGFZB_28885</name>
</gene>
<keyword evidence="1" id="KW-1133">Transmembrane helix</keyword>
<evidence type="ECO:0000313" key="3">
    <source>
        <dbReference type="Proteomes" id="UP001604267"/>
    </source>
</evidence>
<accession>A0ABW7BBX7</accession>
<proteinExistence type="predicted"/>
<sequence length="67" mass="7400">MSFTDVTPWALVALVFLLALVVVVAGAVVALIAVAGRAPHKSKPDIIRALAEFWKALLESLFRWRRK</sequence>
<comment type="caution">
    <text evidence="2">The sequence shown here is derived from an EMBL/GenBank/DDBJ whole genome shotgun (WGS) entry which is preliminary data.</text>
</comment>
<evidence type="ECO:0000313" key="2">
    <source>
        <dbReference type="EMBL" id="MFG3014365.1"/>
    </source>
</evidence>
<dbReference type="EMBL" id="JBICYV010000015">
    <property type="protein sequence ID" value="MFG3014365.1"/>
    <property type="molecule type" value="Genomic_DNA"/>
</dbReference>
<feature type="transmembrane region" description="Helical" evidence="1">
    <location>
        <begin position="6"/>
        <end position="34"/>
    </location>
</feature>
<protein>
    <recommendedName>
        <fullName evidence="4">Secreted protein</fullName>
    </recommendedName>
</protein>
<organism evidence="2 3">
    <name type="scientific">Streptomyces cinerochromogenes</name>
    <dbReference type="NCBI Taxonomy" id="66422"/>
    <lineage>
        <taxon>Bacteria</taxon>
        <taxon>Bacillati</taxon>
        <taxon>Actinomycetota</taxon>
        <taxon>Actinomycetes</taxon>
        <taxon>Kitasatosporales</taxon>
        <taxon>Streptomycetaceae</taxon>
        <taxon>Streptomyces</taxon>
    </lineage>
</organism>
<evidence type="ECO:0008006" key="4">
    <source>
        <dbReference type="Google" id="ProtNLM"/>
    </source>
</evidence>
<keyword evidence="1" id="KW-0472">Membrane</keyword>
<keyword evidence="3" id="KW-1185">Reference proteome</keyword>
<evidence type="ECO:0000256" key="1">
    <source>
        <dbReference type="SAM" id="Phobius"/>
    </source>
</evidence>
<dbReference type="Proteomes" id="UP001604267">
    <property type="component" value="Unassembled WGS sequence"/>
</dbReference>
<name>A0ABW7BBX7_9ACTN</name>